<evidence type="ECO:0000256" key="1">
    <source>
        <dbReference type="SAM" id="Phobius"/>
    </source>
</evidence>
<keyword evidence="1" id="KW-0812">Transmembrane</keyword>
<comment type="caution">
    <text evidence="2">The sequence shown here is derived from an EMBL/GenBank/DDBJ whole genome shotgun (WGS) entry which is preliminary data.</text>
</comment>
<feature type="transmembrane region" description="Helical" evidence="1">
    <location>
        <begin position="24"/>
        <end position="47"/>
    </location>
</feature>
<keyword evidence="1" id="KW-1133">Transmembrane helix</keyword>
<keyword evidence="1" id="KW-0472">Membrane</keyword>
<sequence>MAIQLYPVAYYYINIWRLPYISEFVYQGISILSWSSIPVLLIALIPWLKVRQALVTFTLIVYGFLMLFEGFLVYSYSSVYTDSIALNILATNPNEASSFLENLNYKALLLPLFILILLLSLYLLGRRNLTSEGKRWQIRLFCAVVLSPLPLSPRCISCTASNKEFPLYGSR</sequence>
<gene>
    <name evidence="2" type="ORF">HMPREF0636_0731</name>
</gene>
<evidence type="ECO:0000313" key="3">
    <source>
        <dbReference type="Proteomes" id="UP000023482"/>
    </source>
</evidence>
<organism evidence="2 3">
    <name type="scientific">Porphyromonas catoniae ATCC 51270</name>
    <dbReference type="NCBI Taxonomy" id="887901"/>
    <lineage>
        <taxon>Bacteria</taxon>
        <taxon>Pseudomonadati</taxon>
        <taxon>Bacteroidota</taxon>
        <taxon>Bacteroidia</taxon>
        <taxon>Bacteroidales</taxon>
        <taxon>Porphyromonadaceae</taxon>
        <taxon>Porphyromonas</taxon>
    </lineage>
</organism>
<feature type="transmembrane region" description="Helical" evidence="1">
    <location>
        <begin position="54"/>
        <end position="76"/>
    </location>
</feature>
<dbReference type="EMBL" id="JDFF01000011">
    <property type="protein sequence ID" value="EWC92748.1"/>
    <property type="molecule type" value="Genomic_DNA"/>
</dbReference>
<dbReference type="PATRIC" id="fig|887901.3.peg.634"/>
<dbReference type="AlphaFoldDB" id="Z4WTY2"/>
<accession>Z4WTY2</accession>
<name>Z4WTY2_9PORP</name>
<reference evidence="2 3" key="1">
    <citation type="submission" date="2014-01" db="EMBL/GenBank/DDBJ databases">
        <authorList>
            <person name="Durkin A.S."/>
            <person name="McCorrison J."/>
            <person name="Torralba M."/>
            <person name="Gillis M."/>
            <person name="Haft D.H."/>
            <person name="Methe B."/>
            <person name="Sutton G."/>
            <person name="Nelson K.E."/>
        </authorList>
    </citation>
    <scope>NUCLEOTIDE SEQUENCE [LARGE SCALE GENOMIC DNA]</scope>
    <source>
        <strain evidence="2 3">ATCC 51270</strain>
    </source>
</reference>
<evidence type="ECO:0000313" key="2">
    <source>
        <dbReference type="EMBL" id="EWC92748.1"/>
    </source>
</evidence>
<proteinExistence type="predicted"/>
<keyword evidence="3" id="KW-1185">Reference proteome</keyword>
<protein>
    <submittedName>
        <fullName evidence="2">Uncharacterized protein</fullName>
    </submittedName>
</protein>
<dbReference type="Proteomes" id="UP000023482">
    <property type="component" value="Unassembled WGS sequence"/>
</dbReference>
<feature type="transmembrane region" description="Helical" evidence="1">
    <location>
        <begin position="107"/>
        <end position="125"/>
    </location>
</feature>